<dbReference type="EMBL" id="AUPC02000127">
    <property type="protein sequence ID" value="POG69980.1"/>
    <property type="molecule type" value="Genomic_DNA"/>
</dbReference>
<protein>
    <submittedName>
        <fullName evidence="2">Uncharacterized protein</fullName>
    </submittedName>
</protein>
<dbReference type="VEuPathDB" id="FungiDB:RhiirFUN_001317"/>
<name>A0A2P4PX98_RHIID</name>
<proteinExistence type="predicted"/>
<feature type="compositionally biased region" description="Low complexity" evidence="1">
    <location>
        <begin position="201"/>
        <end position="213"/>
    </location>
</feature>
<accession>A0A2P4PX98</accession>
<reference evidence="2 3" key="2">
    <citation type="journal article" date="2018" name="New Phytol.">
        <title>High intraspecific genome diversity in the model arbuscular mycorrhizal symbiont Rhizophagus irregularis.</title>
        <authorList>
            <person name="Chen E.C.H."/>
            <person name="Morin E."/>
            <person name="Beaudet D."/>
            <person name="Noel J."/>
            <person name="Yildirir G."/>
            <person name="Ndikumana S."/>
            <person name="Charron P."/>
            <person name="St-Onge C."/>
            <person name="Giorgi J."/>
            <person name="Kruger M."/>
            <person name="Marton T."/>
            <person name="Ropars J."/>
            <person name="Grigoriev I.V."/>
            <person name="Hainaut M."/>
            <person name="Henrissat B."/>
            <person name="Roux C."/>
            <person name="Martin F."/>
            <person name="Corradi N."/>
        </authorList>
    </citation>
    <scope>NUCLEOTIDE SEQUENCE [LARGE SCALE GENOMIC DNA]</scope>
    <source>
        <strain evidence="2 3">DAOM 197198</strain>
    </source>
</reference>
<reference evidence="2 3" key="1">
    <citation type="journal article" date="2013" name="Proc. Natl. Acad. Sci. U.S.A.">
        <title>Genome of an arbuscular mycorrhizal fungus provides insight into the oldest plant symbiosis.</title>
        <authorList>
            <person name="Tisserant E."/>
            <person name="Malbreil M."/>
            <person name="Kuo A."/>
            <person name="Kohler A."/>
            <person name="Symeonidi A."/>
            <person name="Balestrini R."/>
            <person name="Charron P."/>
            <person name="Duensing N."/>
            <person name="Frei Dit Frey N."/>
            <person name="Gianinazzi-Pearson V."/>
            <person name="Gilbert L.B."/>
            <person name="Handa Y."/>
            <person name="Herr J.R."/>
            <person name="Hijri M."/>
            <person name="Koul R."/>
            <person name="Kawaguchi M."/>
            <person name="Krajinski F."/>
            <person name="Lammers P.J."/>
            <person name="Masclaux F.G."/>
            <person name="Murat C."/>
            <person name="Morin E."/>
            <person name="Ndikumana S."/>
            <person name="Pagni M."/>
            <person name="Petitpierre D."/>
            <person name="Requena N."/>
            <person name="Rosikiewicz P."/>
            <person name="Riley R."/>
            <person name="Saito K."/>
            <person name="San Clemente H."/>
            <person name="Shapiro H."/>
            <person name="van Tuinen D."/>
            <person name="Becard G."/>
            <person name="Bonfante P."/>
            <person name="Paszkowski U."/>
            <person name="Shachar-Hill Y.Y."/>
            <person name="Tuskan G.A."/>
            <person name="Young P.W."/>
            <person name="Sanders I.R."/>
            <person name="Henrissat B."/>
            <person name="Rensing S.A."/>
            <person name="Grigoriev I.V."/>
            <person name="Corradi N."/>
            <person name="Roux C."/>
            <person name="Martin F."/>
        </authorList>
    </citation>
    <scope>NUCLEOTIDE SEQUENCE [LARGE SCALE GENOMIC DNA]</scope>
    <source>
        <strain evidence="2 3">DAOM 197198</strain>
    </source>
</reference>
<evidence type="ECO:0000313" key="3">
    <source>
        <dbReference type="Proteomes" id="UP000018888"/>
    </source>
</evidence>
<comment type="caution">
    <text evidence="2">The sequence shown here is derived from an EMBL/GenBank/DDBJ whole genome shotgun (WGS) entry which is preliminary data.</text>
</comment>
<dbReference type="Proteomes" id="UP000018888">
    <property type="component" value="Unassembled WGS sequence"/>
</dbReference>
<evidence type="ECO:0000256" key="1">
    <source>
        <dbReference type="SAM" id="MobiDB-lite"/>
    </source>
</evidence>
<sequence length="219" mass="25270">MNFWKDVEKDRNAKEYEATLENLDVEFTIERTLEYNDYIREVGHRRRQVMATSDAPRRIRCCMAPESKKDGDQLKLCRNAMRTLNKLLITIPKDRARVYLVQSFNGLDGFIEIKYLVRPIPSIYILQRFKRTKLPASFGDFEQFANDLKDLMNWQADVLSTVRVVNKAIAVDNTRGDNNLHLTSIEDTPLKKRKAEKNQTSSPKSPCPGGSPSEFSPLI</sequence>
<feature type="region of interest" description="Disordered" evidence="1">
    <location>
        <begin position="180"/>
        <end position="219"/>
    </location>
</feature>
<gene>
    <name evidence="2" type="ORF">GLOIN_2v1776381</name>
</gene>
<dbReference type="AlphaFoldDB" id="A0A2P4PX98"/>
<evidence type="ECO:0000313" key="2">
    <source>
        <dbReference type="EMBL" id="POG69980.1"/>
    </source>
</evidence>
<keyword evidence="3" id="KW-1185">Reference proteome</keyword>
<organism evidence="2 3">
    <name type="scientific">Rhizophagus irregularis (strain DAOM 181602 / DAOM 197198 / MUCL 43194)</name>
    <name type="common">Arbuscular mycorrhizal fungus</name>
    <name type="synonym">Glomus intraradices</name>
    <dbReference type="NCBI Taxonomy" id="747089"/>
    <lineage>
        <taxon>Eukaryota</taxon>
        <taxon>Fungi</taxon>
        <taxon>Fungi incertae sedis</taxon>
        <taxon>Mucoromycota</taxon>
        <taxon>Glomeromycotina</taxon>
        <taxon>Glomeromycetes</taxon>
        <taxon>Glomerales</taxon>
        <taxon>Glomeraceae</taxon>
        <taxon>Rhizophagus</taxon>
    </lineage>
</organism>